<dbReference type="GO" id="GO:0004523">
    <property type="term" value="F:RNA-DNA hybrid ribonuclease activity"/>
    <property type="evidence" value="ECO:0007669"/>
    <property type="project" value="InterPro"/>
</dbReference>
<dbReference type="PANTHER" id="PTHR33064:SF37">
    <property type="entry name" value="RIBONUCLEASE H"/>
    <property type="match status" value="1"/>
</dbReference>
<dbReference type="AlphaFoldDB" id="A0AAV1TEH7"/>
<proteinExistence type="predicted"/>
<evidence type="ECO:0000259" key="1">
    <source>
        <dbReference type="Pfam" id="PF13456"/>
    </source>
</evidence>
<sequence>MDGLEAQPKNLESLVNIPFPSTLRAMQSFLGSLNYYRRFIEDFAVYAAVLYELRESDFFEIGRYQLAAGDECSNEGRWTEAKVAFTMLKAKIATAPMLKHFDPDRSPVIVVYASKWAVSAALIQEYDGVYHPVTFTSRTLKPNELNYGMVEKKCWRYFSRGLNGRLGRWAALLSNWTMEVKKCERGEEEILGMLAASITPRGEVEEMLIAISPRKDCRLKISMPPPMVETDEELLVASFDGSARIKKKGGSFSAVIWKLPEWTIVAAESRYVHDLTVNEAEYNGLLLCFELLAGLDRGRVILCGDSSLVIRQMRGEIDCKAPGLQLLRHKALEKLQSWPSHEFLHMKREWNQSADRLASTALQSEKGRTVVAEEDRQDLMTLNRLDELLKPKQDGQLARVTAIVRSARRIRHKPEVIQEEIVQRIRIQRIVQAQDEERWIVNLKTYLSGDVSNLDAVEVKTCAKLAPDYEIDENNLLFFCPMAKRESEDRDGLMRLVIPETLQQDFCITITRVWKEAIRVLAEPIRGSDRDFIGEDCIGAFNDMWANVPTVRPGKETR</sequence>
<dbReference type="InterPro" id="IPR043128">
    <property type="entry name" value="Rev_trsase/Diguanyl_cyclase"/>
</dbReference>
<dbReference type="CDD" id="cd09279">
    <property type="entry name" value="RNase_HI_like"/>
    <property type="match status" value="1"/>
</dbReference>
<dbReference type="SUPFAM" id="SSF56672">
    <property type="entry name" value="DNA/RNA polymerases"/>
    <property type="match status" value="1"/>
</dbReference>
<dbReference type="InterPro" id="IPR043502">
    <property type="entry name" value="DNA/RNA_pol_sf"/>
</dbReference>
<dbReference type="Pfam" id="PF13456">
    <property type="entry name" value="RVT_3"/>
    <property type="match status" value="1"/>
</dbReference>
<accession>A0AAV1TEH7</accession>
<comment type="caution">
    <text evidence="3">The sequence shown here is derived from an EMBL/GenBank/DDBJ whole genome shotgun (WGS) entry which is preliminary data.</text>
</comment>
<dbReference type="InterPro" id="IPR036397">
    <property type="entry name" value="RNaseH_sf"/>
</dbReference>
<dbReference type="GO" id="GO:0003676">
    <property type="term" value="F:nucleic acid binding"/>
    <property type="evidence" value="ECO:0007669"/>
    <property type="project" value="InterPro"/>
</dbReference>
<dbReference type="Gene3D" id="3.30.70.270">
    <property type="match status" value="1"/>
</dbReference>
<dbReference type="Gene3D" id="3.30.420.10">
    <property type="entry name" value="Ribonuclease H-like superfamily/Ribonuclease H"/>
    <property type="match status" value="1"/>
</dbReference>
<evidence type="ECO:0008006" key="5">
    <source>
        <dbReference type="Google" id="ProtNLM"/>
    </source>
</evidence>
<dbReference type="InterPro" id="IPR002156">
    <property type="entry name" value="RNaseH_domain"/>
</dbReference>
<evidence type="ECO:0000259" key="2">
    <source>
        <dbReference type="Pfam" id="PF17919"/>
    </source>
</evidence>
<dbReference type="Proteomes" id="UP001162060">
    <property type="component" value="Unassembled WGS sequence"/>
</dbReference>
<dbReference type="SUPFAM" id="SSF53098">
    <property type="entry name" value="Ribonuclease H-like"/>
    <property type="match status" value="1"/>
</dbReference>
<gene>
    <name evidence="3" type="ORF">PM001_LOCUS5017</name>
</gene>
<evidence type="ECO:0000313" key="3">
    <source>
        <dbReference type="EMBL" id="CAK7914703.1"/>
    </source>
</evidence>
<dbReference type="EMBL" id="CAKLBY020000040">
    <property type="protein sequence ID" value="CAK7914703.1"/>
    <property type="molecule type" value="Genomic_DNA"/>
</dbReference>
<dbReference type="Pfam" id="PF17919">
    <property type="entry name" value="RT_RNaseH_2"/>
    <property type="match status" value="1"/>
</dbReference>
<dbReference type="InterPro" id="IPR041577">
    <property type="entry name" value="RT_RNaseH_2"/>
</dbReference>
<reference evidence="3" key="1">
    <citation type="submission" date="2024-01" db="EMBL/GenBank/DDBJ databases">
        <authorList>
            <person name="Webb A."/>
        </authorList>
    </citation>
    <scope>NUCLEOTIDE SEQUENCE</scope>
    <source>
        <strain evidence="3">Pm1</strain>
    </source>
</reference>
<feature type="domain" description="RNase H type-1" evidence="1">
    <location>
        <begin position="239"/>
        <end position="360"/>
    </location>
</feature>
<dbReference type="PANTHER" id="PTHR33064">
    <property type="entry name" value="POL PROTEIN"/>
    <property type="match status" value="1"/>
</dbReference>
<organism evidence="3 4">
    <name type="scientific">Peronospora matthiolae</name>
    <dbReference type="NCBI Taxonomy" id="2874970"/>
    <lineage>
        <taxon>Eukaryota</taxon>
        <taxon>Sar</taxon>
        <taxon>Stramenopiles</taxon>
        <taxon>Oomycota</taxon>
        <taxon>Peronosporomycetes</taxon>
        <taxon>Peronosporales</taxon>
        <taxon>Peronosporaceae</taxon>
        <taxon>Peronospora</taxon>
    </lineage>
</organism>
<feature type="domain" description="Reverse transcriptase/retrotransposon-derived protein RNase H-like" evidence="2">
    <location>
        <begin position="80"/>
        <end position="155"/>
    </location>
</feature>
<evidence type="ECO:0000313" key="4">
    <source>
        <dbReference type="Proteomes" id="UP001162060"/>
    </source>
</evidence>
<dbReference type="InterPro" id="IPR051320">
    <property type="entry name" value="Viral_Replic_Matur_Polypro"/>
</dbReference>
<name>A0AAV1TEH7_9STRA</name>
<dbReference type="InterPro" id="IPR012337">
    <property type="entry name" value="RNaseH-like_sf"/>
</dbReference>
<protein>
    <recommendedName>
        <fullName evidence="5">Reverse transcriptase</fullName>
    </recommendedName>
</protein>